<protein>
    <submittedName>
        <fullName evidence="8">RDD family protein</fullName>
    </submittedName>
</protein>
<keyword evidence="9" id="KW-1185">Reference proteome</keyword>
<keyword evidence="3 6" id="KW-0812">Transmembrane</keyword>
<evidence type="ECO:0000256" key="3">
    <source>
        <dbReference type="ARBA" id="ARBA00022692"/>
    </source>
</evidence>
<evidence type="ECO:0000313" key="8">
    <source>
        <dbReference type="EMBL" id="UUT35303.1"/>
    </source>
</evidence>
<gene>
    <name evidence="8" type="ORF">L2X98_34610</name>
</gene>
<comment type="subcellular location">
    <subcellularLocation>
        <location evidence="1">Cell membrane</location>
        <topology evidence="1">Multi-pass membrane protein</topology>
    </subcellularLocation>
</comment>
<evidence type="ECO:0000256" key="1">
    <source>
        <dbReference type="ARBA" id="ARBA00004651"/>
    </source>
</evidence>
<feature type="transmembrane region" description="Helical" evidence="6">
    <location>
        <begin position="46"/>
        <end position="67"/>
    </location>
</feature>
<reference evidence="8" key="1">
    <citation type="submission" date="2022-01" db="EMBL/GenBank/DDBJ databases">
        <title>Microbacterium eymi and Microbacterium rhizovicinus sp. nov., isolated from the rhizospheric soil of Elymus tsukushiensis, a plant native to the Dokdo Islands, Republic of Korea.</title>
        <authorList>
            <person name="Hwang Y.J."/>
        </authorList>
    </citation>
    <scope>NUCLEOTIDE SEQUENCE</scope>
    <source>
        <strain evidence="8">KUDC0405</strain>
    </source>
</reference>
<dbReference type="Proteomes" id="UP001054811">
    <property type="component" value="Chromosome"/>
</dbReference>
<proteinExistence type="predicted"/>
<evidence type="ECO:0000256" key="2">
    <source>
        <dbReference type="ARBA" id="ARBA00022475"/>
    </source>
</evidence>
<dbReference type="RefSeq" id="WP_259611879.1">
    <property type="nucleotide sequence ID" value="NZ_CP091139.2"/>
</dbReference>
<dbReference type="Pfam" id="PF06271">
    <property type="entry name" value="RDD"/>
    <property type="match status" value="1"/>
</dbReference>
<keyword evidence="2" id="KW-1003">Cell membrane</keyword>
<keyword evidence="4 6" id="KW-1133">Transmembrane helix</keyword>
<sequence length="184" mass="18981">MSVRHPWARFLALLIDWVCILAWVAVTAAVGIPLYLTGAIGPVSPFALNVIAGAVMVVPVTIALAALESTAGHASLGKRVMGLVVVRAGGDAPVRFPRALGRTALKIALPWTLGHAAVIGLSASSASDSVPAPIAVLTAAAYVLPIAYIVSLFLGSGRTPYDRICATKVIAAASGRRTPPRSRR</sequence>
<dbReference type="EMBL" id="CP091139">
    <property type="protein sequence ID" value="UUT35303.1"/>
    <property type="molecule type" value="Genomic_DNA"/>
</dbReference>
<evidence type="ECO:0000259" key="7">
    <source>
        <dbReference type="Pfam" id="PF06271"/>
    </source>
</evidence>
<feature type="transmembrane region" description="Helical" evidence="6">
    <location>
        <begin position="132"/>
        <end position="154"/>
    </location>
</feature>
<feature type="domain" description="RDD" evidence="7">
    <location>
        <begin position="5"/>
        <end position="108"/>
    </location>
</feature>
<organism evidence="8 9">
    <name type="scientific">Microbacterium elymi</name>
    <dbReference type="NCBI Taxonomy" id="2909587"/>
    <lineage>
        <taxon>Bacteria</taxon>
        <taxon>Bacillati</taxon>
        <taxon>Actinomycetota</taxon>
        <taxon>Actinomycetes</taxon>
        <taxon>Micrococcales</taxon>
        <taxon>Microbacteriaceae</taxon>
        <taxon>Microbacterium</taxon>
    </lineage>
</organism>
<feature type="transmembrane region" description="Helical" evidence="6">
    <location>
        <begin position="107"/>
        <end position="126"/>
    </location>
</feature>
<evidence type="ECO:0000313" key="9">
    <source>
        <dbReference type="Proteomes" id="UP001054811"/>
    </source>
</evidence>
<dbReference type="InterPro" id="IPR010432">
    <property type="entry name" value="RDD"/>
</dbReference>
<accession>A0ABY5NJH5</accession>
<evidence type="ECO:0000256" key="5">
    <source>
        <dbReference type="ARBA" id="ARBA00023136"/>
    </source>
</evidence>
<evidence type="ECO:0000256" key="4">
    <source>
        <dbReference type="ARBA" id="ARBA00022989"/>
    </source>
</evidence>
<dbReference type="PANTHER" id="PTHR36115">
    <property type="entry name" value="PROLINE-RICH ANTIGEN HOMOLOG-RELATED"/>
    <property type="match status" value="1"/>
</dbReference>
<feature type="transmembrane region" description="Helical" evidence="6">
    <location>
        <begin position="12"/>
        <end position="34"/>
    </location>
</feature>
<name>A0ABY5NJH5_9MICO</name>
<evidence type="ECO:0000256" key="6">
    <source>
        <dbReference type="SAM" id="Phobius"/>
    </source>
</evidence>
<keyword evidence="5 6" id="KW-0472">Membrane</keyword>
<dbReference type="InterPro" id="IPR051791">
    <property type="entry name" value="Pra-immunoreactive"/>
</dbReference>